<sequence length="162" mass="17386">MEARCPGSSGDHGPGTGRWPLSRCSSCSPLAGASPSLLSPNLLSWLSLSSSGLGLEQHAFLKSLWPVQNKPQFGPLLQSAAALLVHTWHCIGAELGSSDRASLWHDHRELTAAHSQTHRDQGHTGERPPTRPFFCRPSGAVQHGLASSQPRIHSGIITEKHL</sequence>
<accession>A0A9Q1G5I8</accession>
<evidence type="ECO:0000313" key="3">
    <source>
        <dbReference type="Proteomes" id="UP001152622"/>
    </source>
</evidence>
<dbReference type="AlphaFoldDB" id="A0A9Q1G5I8"/>
<feature type="compositionally biased region" description="Basic and acidic residues" evidence="1">
    <location>
        <begin position="112"/>
        <end position="129"/>
    </location>
</feature>
<evidence type="ECO:0000313" key="2">
    <source>
        <dbReference type="EMBL" id="KAJ8375312.1"/>
    </source>
</evidence>
<comment type="caution">
    <text evidence="2">The sequence shown here is derived from an EMBL/GenBank/DDBJ whole genome shotgun (WGS) entry which is preliminary data.</text>
</comment>
<dbReference type="Proteomes" id="UP001152622">
    <property type="component" value="Chromosome 2"/>
</dbReference>
<dbReference type="EMBL" id="JAINUF010000002">
    <property type="protein sequence ID" value="KAJ8375312.1"/>
    <property type="molecule type" value="Genomic_DNA"/>
</dbReference>
<evidence type="ECO:0000256" key="1">
    <source>
        <dbReference type="SAM" id="MobiDB-lite"/>
    </source>
</evidence>
<protein>
    <submittedName>
        <fullName evidence="2">Uncharacterized protein</fullName>
    </submittedName>
</protein>
<keyword evidence="3" id="KW-1185">Reference proteome</keyword>
<proteinExistence type="predicted"/>
<feature type="region of interest" description="Disordered" evidence="1">
    <location>
        <begin position="112"/>
        <end position="162"/>
    </location>
</feature>
<name>A0A9Q1G5I8_SYNKA</name>
<organism evidence="2 3">
    <name type="scientific">Synaphobranchus kaupii</name>
    <name type="common">Kaup's arrowtooth eel</name>
    <dbReference type="NCBI Taxonomy" id="118154"/>
    <lineage>
        <taxon>Eukaryota</taxon>
        <taxon>Metazoa</taxon>
        <taxon>Chordata</taxon>
        <taxon>Craniata</taxon>
        <taxon>Vertebrata</taxon>
        <taxon>Euteleostomi</taxon>
        <taxon>Actinopterygii</taxon>
        <taxon>Neopterygii</taxon>
        <taxon>Teleostei</taxon>
        <taxon>Anguilliformes</taxon>
        <taxon>Synaphobranchidae</taxon>
        <taxon>Synaphobranchus</taxon>
    </lineage>
</organism>
<reference evidence="2" key="1">
    <citation type="journal article" date="2023" name="Science">
        <title>Genome structures resolve the early diversification of teleost fishes.</title>
        <authorList>
            <person name="Parey E."/>
            <person name="Louis A."/>
            <person name="Montfort J."/>
            <person name="Bouchez O."/>
            <person name="Roques C."/>
            <person name="Iampietro C."/>
            <person name="Lluch J."/>
            <person name="Castinel A."/>
            <person name="Donnadieu C."/>
            <person name="Desvignes T."/>
            <person name="Floi Bucao C."/>
            <person name="Jouanno E."/>
            <person name="Wen M."/>
            <person name="Mejri S."/>
            <person name="Dirks R."/>
            <person name="Jansen H."/>
            <person name="Henkel C."/>
            <person name="Chen W.J."/>
            <person name="Zahm M."/>
            <person name="Cabau C."/>
            <person name="Klopp C."/>
            <person name="Thompson A.W."/>
            <person name="Robinson-Rechavi M."/>
            <person name="Braasch I."/>
            <person name="Lecointre G."/>
            <person name="Bobe J."/>
            <person name="Postlethwait J.H."/>
            <person name="Berthelot C."/>
            <person name="Roest Crollius H."/>
            <person name="Guiguen Y."/>
        </authorList>
    </citation>
    <scope>NUCLEOTIDE SEQUENCE</scope>
    <source>
        <strain evidence="2">WJC10195</strain>
    </source>
</reference>
<gene>
    <name evidence="2" type="ORF">SKAU_G00058920</name>
</gene>